<evidence type="ECO:0008006" key="4">
    <source>
        <dbReference type="Google" id="ProtNLM"/>
    </source>
</evidence>
<comment type="caution">
    <text evidence="2">The sequence shown here is derived from an EMBL/GenBank/DDBJ whole genome shotgun (WGS) entry which is preliminary data.</text>
</comment>
<accession>A0AA87URN6</accession>
<feature type="signal peptide" evidence="1">
    <location>
        <begin position="1"/>
        <end position="26"/>
    </location>
</feature>
<gene>
    <name evidence="2" type="ORF">ABA31_10010</name>
</gene>
<organism evidence="2 3">
    <name type="scientific">Agrococcus baldri</name>
    <dbReference type="NCBI Taxonomy" id="153730"/>
    <lineage>
        <taxon>Bacteria</taxon>
        <taxon>Bacillati</taxon>
        <taxon>Actinomycetota</taxon>
        <taxon>Actinomycetes</taxon>
        <taxon>Micrococcales</taxon>
        <taxon>Microbacteriaceae</taxon>
        <taxon>Agrococcus</taxon>
    </lineage>
</organism>
<dbReference type="Proteomes" id="UP000321749">
    <property type="component" value="Unassembled WGS sequence"/>
</dbReference>
<name>A0AA87URN6_9MICO</name>
<dbReference type="PROSITE" id="PS51257">
    <property type="entry name" value="PROKAR_LIPOPROTEIN"/>
    <property type="match status" value="1"/>
</dbReference>
<feature type="chain" id="PRO_5041725365" description="Lipoprotein" evidence="1">
    <location>
        <begin position="27"/>
        <end position="201"/>
    </location>
</feature>
<dbReference type="EMBL" id="BJUU01000004">
    <property type="protein sequence ID" value="GEK79650.1"/>
    <property type="molecule type" value="Genomic_DNA"/>
</dbReference>
<evidence type="ECO:0000313" key="2">
    <source>
        <dbReference type="EMBL" id="GEK79650.1"/>
    </source>
</evidence>
<sequence>MQARVALPLVAALLLAGCAATPAAPAAPGSSSAAFEPCEVSYTAGFVSTEYMTGSGYGSESGPPEPTEVPAPSADFEPAAALEGLDVACALTFTPLWHSPLDASAISVAVVEASTDVDAAVEAFALGAGYELIRADSSAGGGPWYSWELWREPGDPESGIAATLVAHEIGADGPPGVDEALLMEASGAELGDWMLTHFDRR</sequence>
<dbReference type="RefSeq" id="WP_146793231.1">
    <property type="nucleotide sequence ID" value="NZ_BJUU01000004.1"/>
</dbReference>
<protein>
    <recommendedName>
        <fullName evidence="4">Lipoprotein</fullName>
    </recommendedName>
</protein>
<reference evidence="2 3" key="1">
    <citation type="submission" date="2019-07" db="EMBL/GenBank/DDBJ databases">
        <title>Whole genome shotgun sequence of Agrococcus baldri NBRC 103055.</title>
        <authorList>
            <person name="Hosoyama A."/>
            <person name="Uohara A."/>
            <person name="Ohji S."/>
            <person name="Ichikawa N."/>
        </authorList>
    </citation>
    <scope>NUCLEOTIDE SEQUENCE [LARGE SCALE GENOMIC DNA]</scope>
    <source>
        <strain evidence="2 3">NBRC 103055</strain>
    </source>
</reference>
<evidence type="ECO:0000256" key="1">
    <source>
        <dbReference type="SAM" id="SignalP"/>
    </source>
</evidence>
<keyword evidence="1" id="KW-0732">Signal</keyword>
<keyword evidence="3" id="KW-1185">Reference proteome</keyword>
<evidence type="ECO:0000313" key="3">
    <source>
        <dbReference type="Proteomes" id="UP000321749"/>
    </source>
</evidence>
<proteinExistence type="predicted"/>
<dbReference type="AlphaFoldDB" id="A0AA87URN6"/>